<organism evidence="2 3">
    <name type="scientific">Lactococcus hircilactis</name>
    <dbReference type="NCBI Taxonomy" id="1494462"/>
    <lineage>
        <taxon>Bacteria</taxon>
        <taxon>Bacillati</taxon>
        <taxon>Bacillota</taxon>
        <taxon>Bacilli</taxon>
        <taxon>Lactobacillales</taxon>
        <taxon>Streptococcaceae</taxon>
        <taxon>Lactococcus</taxon>
    </lineage>
</organism>
<reference evidence="2 3" key="1">
    <citation type="submission" date="2019-10" db="EMBL/GenBank/DDBJ databases">
        <authorList>
            <person name="Dong K."/>
        </authorList>
    </citation>
    <scope>NUCLEOTIDE SEQUENCE [LARGE SCALE GENOMIC DNA]</scope>
    <source>
        <strain evidence="2 3">DSM 28960</strain>
    </source>
</reference>
<comment type="caution">
    <text evidence="2">The sequence shown here is derived from an EMBL/GenBank/DDBJ whole genome shotgun (WGS) entry which is preliminary data.</text>
</comment>
<sequence>MLILFILFLLVFAVLRGFFKFILPLVIAIIALKLIFSSILLLFNLHFWMLLLSVGFFTWLIVTVSSQKRNY</sequence>
<evidence type="ECO:0000313" key="2">
    <source>
        <dbReference type="EMBL" id="MQW40309.1"/>
    </source>
</evidence>
<gene>
    <name evidence="2" type="ORF">GHI93_10270</name>
</gene>
<evidence type="ECO:0000313" key="3">
    <source>
        <dbReference type="Proteomes" id="UP000439550"/>
    </source>
</evidence>
<dbReference type="RefSeq" id="WP_153496971.1">
    <property type="nucleotide sequence ID" value="NZ_CAXYUY010000013.1"/>
</dbReference>
<keyword evidence="1" id="KW-0812">Transmembrane</keyword>
<keyword evidence="1" id="KW-1133">Transmembrane helix</keyword>
<accession>A0A7X1ZAJ5</accession>
<proteinExistence type="predicted"/>
<keyword evidence="1" id="KW-0472">Membrane</keyword>
<keyword evidence="3" id="KW-1185">Reference proteome</keyword>
<dbReference type="AlphaFoldDB" id="A0A7X1ZAJ5"/>
<name>A0A7X1ZAJ5_9LACT</name>
<feature type="transmembrane region" description="Helical" evidence="1">
    <location>
        <begin position="6"/>
        <end position="32"/>
    </location>
</feature>
<dbReference type="EMBL" id="WITJ01000015">
    <property type="protein sequence ID" value="MQW40309.1"/>
    <property type="molecule type" value="Genomic_DNA"/>
</dbReference>
<evidence type="ECO:0000256" key="1">
    <source>
        <dbReference type="SAM" id="Phobius"/>
    </source>
</evidence>
<protein>
    <submittedName>
        <fullName evidence="2">Uncharacterized protein</fullName>
    </submittedName>
</protein>
<feature type="transmembrane region" description="Helical" evidence="1">
    <location>
        <begin position="39"/>
        <end position="62"/>
    </location>
</feature>
<dbReference type="Proteomes" id="UP000439550">
    <property type="component" value="Unassembled WGS sequence"/>
</dbReference>